<dbReference type="GO" id="GO:0003676">
    <property type="term" value="F:nucleic acid binding"/>
    <property type="evidence" value="ECO:0007669"/>
    <property type="project" value="InterPro"/>
</dbReference>
<dbReference type="InterPro" id="IPR036397">
    <property type="entry name" value="RNaseH_sf"/>
</dbReference>
<evidence type="ECO:0000256" key="1">
    <source>
        <dbReference type="ARBA" id="ARBA00009277"/>
    </source>
</evidence>
<proteinExistence type="inferred from homology"/>
<keyword evidence="5" id="KW-1185">Reference proteome</keyword>
<dbReference type="NCBIfam" id="NF033546">
    <property type="entry name" value="transpos_IS21"/>
    <property type="match status" value="1"/>
</dbReference>
<gene>
    <name evidence="4" type="ORF">FYJ83_10420</name>
</gene>
<feature type="coiled-coil region" evidence="2">
    <location>
        <begin position="283"/>
        <end position="310"/>
    </location>
</feature>
<dbReference type="Pfam" id="PF22483">
    <property type="entry name" value="Mu-transpos_C_2"/>
    <property type="match status" value="1"/>
</dbReference>
<evidence type="ECO:0000259" key="3">
    <source>
        <dbReference type="PROSITE" id="PS50994"/>
    </source>
</evidence>
<dbReference type="EMBL" id="VUNQ01000021">
    <property type="protein sequence ID" value="MSU01882.1"/>
    <property type="molecule type" value="Genomic_DNA"/>
</dbReference>
<protein>
    <submittedName>
        <fullName evidence="4">IS21 family transposase</fullName>
    </submittedName>
</protein>
<evidence type="ECO:0000256" key="2">
    <source>
        <dbReference type="SAM" id="Coils"/>
    </source>
</evidence>
<sequence length="526" mass="62285">MISLMDKQGIIIDGFLKGNSQWEIHRNTGFDRKTIRKYIREYEESRSKLLSGEGDKLMLTEEIVESPKYDSSNRTKIKLTEVIMDKIDFYLEENREKRSTGKGKQQKKNIDIHSCLIDEGHNISYSTVCNYIRNKLNEKKEAYIRQEYELGHVVEFDWGHVKLEIDGEDKNIQMAVMVTAKGNYRFAYLYQNQKMESFLDSHVRFFNHIGGVHKEIVYDNMKVAVKRFVTKTEKEPTEELLKLSMYYGFNYRFCNARRGNEKGHVERSVEYVRRKAFSKKDKFETLEEANKYLEEELIKLNSKEQKYNENKTAKDILIEEVPYLIKLMPTYDISRLIELRVNKYSVITIDENKYSVPDYLVGKFVMTKVYPNKIIIYHENNKVAEHKRSFGLSTWDIEIKHYLNTLKKKPGAIHNSTAMRQMNSKLQNIYNKYYTQNPRDFIDLIELISKEDLEKIEKIIKELEKISPLNIDTEKIKLLCYRKNEAMEENKYKNTEIEKQSKLILSDYGKLLNNSSIEFDKGALII</sequence>
<evidence type="ECO:0000313" key="5">
    <source>
        <dbReference type="Proteomes" id="UP000469523"/>
    </source>
</evidence>
<comment type="similarity">
    <text evidence="1">Belongs to the transposase IS21/IS408/IS1162 family.</text>
</comment>
<dbReference type="InterPro" id="IPR054353">
    <property type="entry name" value="IstA-like_C"/>
</dbReference>
<comment type="caution">
    <text evidence="4">The sequence shown here is derived from an EMBL/GenBank/DDBJ whole genome shotgun (WGS) entry which is preliminary data.</text>
</comment>
<organism evidence="4 5">
    <name type="scientific">Tissierella pigra</name>
    <dbReference type="NCBI Taxonomy" id="2607614"/>
    <lineage>
        <taxon>Bacteria</taxon>
        <taxon>Bacillati</taxon>
        <taxon>Bacillota</taxon>
        <taxon>Tissierellia</taxon>
        <taxon>Tissierellales</taxon>
        <taxon>Tissierellaceae</taxon>
        <taxon>Tissierella</taxon>
    </lineage>
</organism>
<dbReference type="InterPro" id="IPR001584">
    <property type="entry name" value="Integrase_cat-core"/>
</dbReference>
<dbReference type="GO" id="GO:0015074">
    <property type="term" value="P:DNA integration"/>
    <property type="evidence" value="ECO:0007669"/>
    <property type="project" value="InterPro"/>
</dbReference>
<dbReference type="Gene3D" id="3.30.420.10">
    <property type="entry name" value="Ribonuclease H-like superfamily/Ribonuclease H"/>
    <property type="match status" value="1"/>
</dbReference>
<reference evidence="4 5" key="1">
    <citation type="submission" date="2019-09" db="EMBL/GenBank/DDBJ databases">
        <title>In-depth cultivation of the pig gut microbiome towards novel bacterial diversity and tailored functional studies.</title>
        <authorList>
            <person name="Wylensek D."/>
            <person name="Hitch T.C.A."/>
            <person name="Clavel T."/>
        </authorList>
    </citation>
    <scope>NUCLEOTIDE SEQUENCE [LARGE SCALE GENOMIC DNA]</scope>
    <source>
        <strain evidence="4 5">WCA3-693-APC-4?</strain>
    </source>
</reference>
<dbReference type="PANTHER" id="PTHR35004:SF7">
    <property type="entry name" value="INTEGRASE PROTEIN"/>
    <property type="match status" value="1"/>
</dbReference>
<dbReference type="RefSeq" id="WP_154440364.1">
    <property type="nucleotide sequence ID" value="NZ_JAHLPJ010000001.1"/>
</dbReference>
<dbReference type="PANTHER" id="PTHR35004">
    <property type="entry name" value="TRANSPOSASE RV3428C-RELATED"/>
    <property type="match status" value="1"/>
</dbReference>
<dbReference type="Proteomes" id="UP000469523">
    <property type="component" value="Unassembled WGS sequence"/>
</dbReference>
<feature type="domain" description="Integrase catalytic" evidence="3">
    <location>
        <begin position="145"/>
        <end position="321"/>
    </location>
</feature>
<dbReference type="PROSITE" id="PS50994">
    <property type="entry name" value="INTEGRASE"/>
    <property type="match status" value="1"/>
</dbReference>
<dbReference type="AlphaFoldDB" id="A0A6N7XM74"/>
<name>A0A6N7XM74_9FIRM</name>
<keyword evidence="2" id="KW-0175">Coiled coil</keyword>
<evidence type="ECO:0000313" key="4">
    <source>
        <dbReference type="EMBL" id="MSU01882.1"/>
    </source>
</evidence>
<accession>A0A6N7XM74</accession>